<keyword evidence="10" id="KW-1185">Reference proteome</keyword>
<dbReference type="PANTHER" id="PTHR11994">
    <property type="entry name" value="60S RIBOSOMAL PROTEIN L11-RELATED"/>
    <property type="match status" value="1"/>
</dbReference>
<evidence type="ECO:0000256" key="3">
    <source>
        <dbReference type="ARBA" id="ARBA00023274"/>
    </source>
</evidence>
<evidence type="ECO:0000313" key="9">
    <source>
        <dbReference type="EMBL" id="KAB0343940.1"/>
    </source>
</evidence>
<accession>A0A5N3V5W1</accession>
<evidence type="ECO:0000256" key="4">
    <source>
        <dbReference type="ARBA" id="ARBA00035245"/>
    </source>
</evidence>
<proteinExistence type="inferred from homology"/>
<dbReference type="Gene3D" id="3.30.1440.10">
    <property type="match status" value="1"/>
</dbReference>
<dbReference type="GO" id="GO:1990904">
    <property type="term" value="C:ribonucleoprotein complex"/>
    <property type="evidence" value="ECO:0007669"/>
    <property type="project" value="UniProtKB-KW"/>
</dbReference>
<evidence type="ECO:0000256" key="5">
    <source>
        <dbReference type="ARBA" id="ARBA00035322"/>
    </source>
</evidence>
<dbReference type="InterPro" id="IPR002132">
    <property type="entry name" value="Ribosomal_uL5"/>
</dbReference>
<evidence type="ECO:0000256" key="1">
    <source>
        <dbReference type="ARBA" id="ARBA00008553"/>
    </source>
</evidence>
<reference evidence="9 10" key="1">
    <citation type="submission" date="2019-06" db="EMBL/GenBank/DDBJ databases">
        <title>Discovery of a novel chromosome fission-fusion reversal in muntjac.</title>
        <authorList>
            <person name="Mudd A.B."/>
            <person name="Bredeson J.V."/>
            <person name="Baum R."/>
            <person name="Hockemeyer D."/>
            <person name="Rokhsar D.S."/>
        </authorList>
    </citation>
    <scope>NUCLEOTIDE SEQUENCE [LARGE SCALE GENOMIC DNA]</scope>
    <source>
        <strain evidence="9">UTSW_UCB_Mm</strain>
        <tissue evidence="9">Fibroblast cell line</tissue>
    </source>
</reference>
<keyword evidence="2 7" id="KW-0689">Ribosomal protein</keyword>
<protein>
    <recommendedName>
        <fullName evidence="4">Large ribosomal subunit protein uL5</fullName>
    </recommendedName>
    <alternativeName>
        <fullName evidence="5">60S ribosomal protein L11</fullName>
    </alternativeName>
</protein>
<dbReference type="FunFam" id="3.30.1440.10:FF:000002">
    <property type="entry name" value="60S ribosomal protein L11"/>
    <property type="match status" value="1"/>
</dbReference>
<dbReference type="InterPro" id="IPR031309">
    <property type="entry name" value="Ribosomal_uL5_C"/>
</dbReference>
<evidence type="ECO:0000259" key="8">
    <source>
        <dbReference type="Pfam" id="PF00673"/>
    </source>
</evidence>
<keyword evidence="3 7" id="KW-0687">Ribonucleoprotein</keyword>
<dbReference type="Proteomes" id="UP000326458">
    <property type="component" value="Unassembled WGS sequence"/>
</dbReference>
<comment type="subunit">
    <text evidence="6">Component of the large ribosomal subunit (LSU). Part of the 5S RNP complex, which is a LSU subcomplex composed of the 5S RNA, RPL5 and RPL11. Component of a hexameric 5S RNP precursor complex, composed of 5S RNA, RRS1, RPF2/BXDC1, RPL5, RPL11 and HEATR3; this complex acts as a precursor for ribosome assembly. Interacts with PML. Interacts with MDM2 (via its RanBP2-type zinc finger domain); negatively regulates MDM2-mediated TP53 ubiquitination and degradation. Interacts with NOP53; retains RPL11 into the nucleolus.</text>
</comment>
<dbReference type="EMBL" id="VCEA01000003">
    <property type="protein sequence ID" value="KAB0343940.1"/>
    <property type="molecule type" value="Genomic_DNA"/>
</dbReference>
<name>A0A5N3V5W1_MUNMU</name>
<comment type="caution">
    <text evidence="9">The sequence shown here is derived from an EMBL/GenBank/DDBJ whole genome shotgun (WGS) entry which is preliminary data.</text>
</comment>
<evidence type="ECO:0000313" key="10">
    <source>
        <dbReference type="Proteomes" id="UP000326458"/>
    </source>
</evidence>
<dbReference type="GO" id="GO:0003735">
    <property type="term" value="F:structural constituent of ribosome"/>
    <property type="evidence" value="ECO:0007669"/>
    <property type="project" value="InterPro"/>
</dbReference>
<dbReference type="SUPFAM" id="SSF55282">
    <property type="entry name" value="RL5-like"/>
    <property type="match status" value="1"/>
</dbReference>
<dbReference type="GO" id="GO:0006412">
    <property type="term" value="P:translation"/>
    <property type="evidence" value="ECO:0007669"/>
    <property type="project" value="InterPro"/>
</dbReference>
<gene>
    <name evidence="9" type="ORF">FD754_020866</name>
</gene>
<dbReference type="Pfam" id="PF00673">
    <property type="entry name" value="Ribosomal_L5_C"/>
    <property type="match status" value="1"/>
</dbReference>
<dbReference type="AlphaFoldDB" id="A0A5N3V5W1"/>
<organism evidence="9 10">
    <name type="scientific">Muntiacus muntjak</name>
    <name type="common">Barking deer</name>
    <name type="synonym">Indian muntjac</name>
    <dbReference type="NCBI Taxonomy" id="9888"/>
    <lineage>
        <taxon>Eukaryota</taxon>
        <taxon>Metazoa</taxon>
        <taxon>Chordata</taxon>
        <taxon>Craniata</taxon>
        <taxon>Vertebrata</taxon>
        <taxon>Euteleostomi</taxon>
        <taxon>Mammalia</taxon>
        <taxon>Eutheria</taxon>
        <taxon>Laurasiatheria</taxon>
        <taxon>Artiodactyla</taxon>
        <taxon>Ruminantia</taxon>
        <taxon>Pecora</taxon>
        <taxon>Cervidae</taxon>
        <taxon>Muntiacinae</taxon>
        <taxon>Muntiacus</taxon>
    </lineage>
</organism>
<feature type="non-terminal residue" evidence="9">
    <location>
        <position position="1"/>
    </location>
</feature>
<evidence type="ECO:0000256" key="6">
    <source>
        <dbReference type="ARBA" id="ARBA00049997"/>
    </source>
</evidence>
<evidence type="ECO:0000256" key="7">
    <source>
        <dbReference type="RuleBase" id="RU003930"/>
    </source>
</evidence>
<dbReference type="GO" id="GO:0005840">
    <property type="term" value="C:ribosome"/>
    <property type="evidence" value="ECO:0007669"/>
    <property type="project" value="UniProtKB-KW"/>
</dbReference>
<evidence type="ECO:0000256" key="2">
    <source>
        <dbReference type="ARBA" id="ARBA00022980"/>
    </source>
</evidence>
<comment type="similarity">
    <text evidence="1 7">Belongs to the universal ribosomal protein uL5 family.</text>
</comment>
<dbReference type="PIRSF" id="PIRSF002161">
    <property type="entry name" value="Ribosomal_L5"/>
    <property type="match status" value="1"/>
</dbReference>
<sequence>QDQGKKKNPRWELRTCKLCLNIHVGESRERLPRAAKMLEQFTGQTPVSFSIRRNEKIAIHCTVHGAKAEEILEKALKILETLSFGIQEHIDLGIKYDPNSSIYGLDFYVALDRPGFNTTDKKHRTGYTGAKHRISKEEAMHWFQQKYDGIILHGK</sequence>
<dbReference type="InterPro" id="IPR022803">
    <property type="entry name" value="Ribosomal_uL5_dom_sf"/>
</dbReference>
<feature type="domain" description="Large ribosomal subunit protein uL5 C-terminal" evidence="8">
    <location>
        <begin position="81"/>
        <end position="131"/>
    </location>
</feature>